<dbReference type="PRINTS" id="PR00988">
    <property type="entry name" value="URIDINKINASE"/>
</dbReference>
<dbReference type="InterPro" id="IPR027417">
    <property type="entry name" value="P-loop_NTPase"/>
</dbReference>
<evidence type="ECO:0000313" key="3">
    <source>
        <dbReference type="Proteomes" id="UP000291116"/>
    </source>
</evidence>
<dbReference type="InterPro" id="IPR006083">
    <property type="entry name" value="PRK/URK"/>
</dbReference>
<dbReference type="GO" id="GO:0005524">
    <property type="term" value="F:ATP binding"/>
    <property type="evidence" value="ECO:0007669"/>
    <property type="project" value="InterPro"/>
</dbReference>
<dbReference type="Pfam" id="PF00485">
    <property type="entry name" value="PRK"/>
    <property type="match status" value="1"/>
</dbReference>
<proteinExistence type="predicted"/>
<sequence length="167" mass="18538">MLVSKIVQSIKMAKPIVLGIAGGTGAGKTTLSKAVYNALGGEANCVYLTHDHYYRDQSHKTLEERSKTNFDHPDSLETELLVKHLRELKEGGIAVLPTYDFKTHSRTPVTTLVHPKKIIIVEGILIFTNPELCSELDMKVFVVGFHLIVCFRSIVPDCCVVLWCGDI</sequence>
<dbReference type="PANTHER" id="PTHR10285">
    <property type="entry name" value="URIDINE KINASE"/>
    <property type="match status" value="1"/>
</dbReference>
<dbReference type="Gene3D" id="3.40.50.300">
    <property type="entry name" value="P-loop containing nucleotide triphosphate hydrolases"/>
    <property type="match status" value="1"/>
</dbReference>
<reference evidence="2 3" key="1">
    <citation type="submission" date="2019-01" db="EMBL/GenBank/DDBJ databases">
        <authorList>
            <person name="Ferrante I. M."/>
        </authorList>
    </citation>
    <scope>NUCLEOTIDE SEQUENCE [LARGE SCALE GENOMIC DNA]</scope>
    <source>
        <strain evidence="2 3">B856</strain>
    </source>
</reference>
<dbReference type="AlphaFoldDB" id="A0A448ZKP6"/>
<dbReference type="Proteomes" id="UP000291116">
    <property type="component" value="Unassembled WGS sequence"/>
</dbReference>
<protein>
    <recommendedName>
        <fullName evidence="1">Phosphoribulokinase/uridine kinase domain-containing protein</fullName>
    </recommendedName>
</protein>
<organism evidence="2 3">
    <name type="scientific">Pseudo-nitzschia multistriata</name>
    <dbReference type="NCBI Taxonomy" id="183589"/>
    <lineage>
        <taxon>Eukaryota</taxon>
        <taxon>Sar</taxon>
        <taxon>Stramenopiles</taxon>
        <taxon>Ochrophyta</taxon>
        <taxon>Bacillariophyta</taxon>
        <taxon>Bacillariophyceae</taxon>
        <taxon>Bacillariophycidae</taxon>
        <taxon>Bacillariales</taxon>
        <taxon>Bacillariaceae</taxon>
        <taxon>Pseudo-nitzschia</taxon>
    </lineage>
</organism>
<dbReference type="OrthoDB" id="10257085at2759"/>
<dbReference type="SUPFAM" id="SSF52540">
    <property type="entry name" value="P-loop containing nucleoside triphosphate hydrolases"/>
    <property type="match status" value="1"/>
</dbReference>
<dbReference type="GO" id="GO:0016301">
    <property type="term" value="F:kinase activity"/>
    <property type="evidence" value="ECO:0007669"/>
    <property type="project" value="InterPro"/>
</dbReference>
<evidence type="ECO:0000313" key="2">
    <source>
        <dbReference type="EMBL" id="VEU42607.1"/>
    </source>
</evidence>
<dbReference type="EMBL" id="CAACVS010000459">
    <property type="protein sequence ID" value="VEU42607.1"/>
    <property type="molecule type" value="Genomic_DNA"/>
</dbReference>
<keyword evidence="3" id="KW-1185">Reference proteome</keyword>
<gene>
    <name evidence="2" type="ORF">PSNMU_V1.4_AUG-EV-PASAV3_0095880</name>
</gene>
<feature type="domain" description="Phosphoribulokinase/uridine kinase" evidence="1">
    <location>
        <begin position="17"/>
        <end position="145"/>
    </location>
</feature>
<accession>A0A448ZKP6</accession>
<name>A0A448ZKP6_9STRA</name>
<evidence type="ECO:0000259" key="1">
    <source>
        <dbReference type="Pfam" id="PF00485"/>
    </source>
</evidence>